<dbReference type="InterPro" id="IPR001810">
    <property type="entry name" value="F-box_dom"/>
</dbReference>
<dbReference type="NCBIfam" id="TIGR01640">
    <property type="entry name" value="F_box_assoc_1"/>
    <property type="match status" value="1"/>
</dbReference>
<dbReference type="PANTHER" id="PTHR31111:SF112">
    <property type="entry name" value="F-BOX DOMAIN-CONTAINING PROTEIN"/>
    <property type="match status" value="1"/>
</dbReference>
<dbReference type="SMART" id="SM00256">
    <property type="entry name" value="FBOX"/>
    <property type="match status" value="1"/>
</dbReference>
<dbReference type="InterPro" id="IPR017451">
    <property type="entry name" value="F-box-assoc_interact_dom"/>
</dbReference>
<dbReference type="Pfam" id="PF00646">
    <property type="entry name" value="F-box"/>
    <property type="match status" value="1"/>
</dbReference>
<organism evidence="3 4">
    <name type="scientific">Brassica napus</name>
    <name type="common">Rape</name>
    <dbReference type="NCBI Taxonomy" id="3708"/>
    <lineage>
        <taxon>Eukaryota</taxon>
        <taxon>Viridiplantae</taxon>
        <taxon>Streptophyta</taxon>
        <taxon>Embryophyta</taxon>
        <taxon>Tracheophyta</taxon>
        <taxon>Spermatophyta</taxon>
        <taxon>Magnoliopsida</taxon>
        <taxon>eudicotyledons</taxon>
        <taxon>Gunneridae</taxon>
        <taxon>Pentapetalae</taxon>
        <taxon>rosids</taxon>
        <taxon>malvids</taxon>
        <taxon>Brassicales</taxon>
        <taxon>Brassicaceae</taxon>
        <taxon>Brassiceae</taxon>
        <taxon>Brassica</taxon>
    </lineage>
</organism>
<dbReference type="InterPro" id="IPR013187">
    <property type="entry name" value="F-box-assoc_dom_typ3"/>
</dbReference>
<feature type="domain" description="F-box" evidence="1">
    <location>
        <begin position="20"/>
        <end position="60"/>
    </location>
</feature>
<dbReference type="Proteomes" id="UP000028999">
    <property type="component" value="Unassembled WGS sequence"/>
</dbReference>
<protein>
    <submittedName>
        <fullName evidence="2">(rape) hypothetical protein</fullName>
    </submittedName>
    <submittedName>
        <fullName evidence="3">BnaCnng47230D protein</fullName>
    </submittedName>
</protein>
<keyword evidence="4" id="KW-1185">Reference proteome</keyword>
<accession>A0A078JJF8</accession>
<reference evidence="2" key="3">
    <citation type="submission" date="2021-01" db="EMBL/GenBank/DDBJ databases">
        <authorList>
            <consortium name="Genoscope - CEA"/>
            <person name="William W."/>
        </authorList>
    </citation>
    <scope>NUCLEOTIDE SEQUENCE</scope>
</reference>
<proteinExistence type="predicted"/>
<dbReference type="EMBL" id="LK034806">
    <property type="protein sequence ID" value="CDY65482.1"/>
    <property type="molecule type" value="Genomic_DNA"/>
</dbReference>
<dbReference type="CDD" id="cd22157">
    <property type="entry name" value="F-box_AtFBW1-like"/>
    <property type="match status" value="1"/>
</dbReference>
<evidence type="ECO:0000313" key="2">
    <source>
        <dbReference type="EMBL" id="CAF1952164.1"/>
    </source>
</evidence>
<evidence type="ECO:0000259" key="1">
    <source>
        <dbReference type="SMART" id="SM00256"/>
    </source>
</evidence>
<dbReference type="PANTHER" id="PTHR31111">
    <property type="entry name" value="BNAA05G37150D PROTEIN-RELATED"/>
    <property type="match status" value="1"/>
</dbReference>
<dbReference type="Gramene" id="CDY65482">
    <property type="protein sequence ID" value="CDY65482"/>
    <property type="gene ID" value="GSBRNA2T00046676001"/>
</dbReference>
<sequence>MEPKEKKQRITKYEKRTQSIPTDLFIEILSRLPEKSVARFSCVSKLWLSITSHPSFPRPRHLLCFQKDDELFVSSIPHHNPNSNRSYSSSLSFNHHHMTKLPQIFGHPSTESVHGLICFALKEPIVWNPSTRQFITLPTIPRPFGRCIQGVIYYIASNVDISLGYVVLMSFDVRYEKFNMIKLPSDFDGDLPITYKERLAYFDDHTRFWILEDAQKHKWSSRDFLSTFGDCNPRMESDLNLSGSTHAGELIYVPDDFSQSLYILLCDPVKNSLRRFEFKVSVEEKSVCYGGEGDDDDDDDDDEHRPIYRLHYFPNHIDSQMSL</sequence>
<gene>
    <name evidence="3" type="primary">BnaCnng47230D</name>
    <name evidence="2" type="ORF">DARMORV10_C07P05640.1</name>
    <name evidence="3" type="ORF">GSBRNA2T00046676001</name>
</gene>
<dbReference type="Proteomes" id="UP001295469">
    <property type="component" value="Chromosome C07"/>
</dbReference>
<dbReference type="Gene3D" id="1.20.1280.50">
    <property type="match status" value="1"/>
</dbReference>
<name>A0A078JJF8_BRANA</name>
<reference evidence="3" key="2">
    <citation type="submission" date="2014-06" db="EMBL/GenBank/DDBJ databases">
        <authorList>
            <person name="Genoscope - CEA"/>
        </authorList>
    </citation>
    <scope>NUCLEOTIDE SEQUENCE</scope>
</reference>
<evidence type="ECO:0000313" key="4">
    <source>
        <dbReference type="Proteomes" id="UP000028999"/>
    </source>
</evidence>
<evidence type="ECO:0000313" key="3">
    <source>
        <dbReference type="EMBL" id="CDY65482.1"/>
    </source>
</evidence>
<dbReference type="InterPro" id="IPR036047">
    <property type="entry name" value="F-box-like_dom_sf"/>
</dbReference>
<dbReference type="Pfam" id="PF08268">
    <property type="entry name" value="FBA_3"/>
    <property type="match status" value="2"/>
</dbReference>
<dbReference type="AlphaFoldDB" id="A0A078JJF8"/>
<reference evidence="3 4" key="1">
    <citation type="journal article" date="2014" name="Science">
        <title>Plant genetics. Early allopolyploid evolution in the post-Neolithic Brassica napus oilseed genome.</title>
        <authorList>
            <person name="Chalhoub B."/>
            <person name="Denoeud F."/>
            <person name="Liu S."/>
            <person name="Parkin I.A."/>
            <person name="Tang H."/>
            <person name="Wang X."/>
            <person name="Chiquet J."/>
            <person name="Belcram H."/>
            <person name="Tong C."/>
            <person name="Samans B."/>
            <person name="Correa M."/>
            <person name="Da Silva C."/>
            <person name="Just J."/>
            <person name="Falentin C."/>
            <person name="Koh C.S."/>
            <person name="Le Clainche I."/>
            <person name="Bernard M."/>
            <person name="Bento P."/>
            <person name="Noel B."/>
            <person name="Labadie K."/>
            <person name="Alberti A."/>
            <person name="Charles M."/>
            <person name="Arnaud D."/>
            <person name="Guo H."/>
            <person name="Daviaud C."/>
            <person name="Alamery S."/>
            <person name="Jabbari K."/>
            <person name="Zhao M."/>
            <person name="Edger P.P."/>
            <person name="Chelaifa H."/>
            <person name="Tack D."/>
            <person name="Lassalle G."/>
            <person name="Mestiri I."/>
            <person name="Schnel N."/>
            <person name="Le Paslier M.C."/>
            <person name="Fan G."/>
            <person name="Renault V."/>
            <person name="Bayer P.E."/>
            <person name="Golicz A.A."/>
            <person name="Manoli S."/>
            <person name="Lee T.H."/>
            <person name="Thi V.H."/>
            <person name="Chalabi S."/>
            <person name="Hu Q."/>
            <person name="Fan C."/>
            <person name="Tollenaere R."/>
            <person name="Lu Y."/>
            <person name="Battail C."/>
            <person name="Shen J."/>
            <person name="Sidebottom C.H."/>
            <person name="Wang X."/>
            <person name="Canaguier A."/>
            <person name="Chauveau A."/>
            <person name="Berard A."/>
            <person name="Deniot G."/>
            <person name="Guan M."/>
            <person name="Liu Z."/>
            <person name="Sun F."/>
            <person name="Lim Y.P."/>
            <person name="Lyons E."/>
            <person name="Town C.D."/>
            <person name="Bancroft I."/>
            <person name="Wang X."/>
            <person name="Meng J."/>
            <person name="Ma J."/>
            <person name="Pires J.C."/>
            <person name="King G.J."/>
            <person name="Brunel D."/>
            <person name="Delourme R."/>
            <person name="Renard M."/>
            <person name="Aury J.M."/>
            <person name="Adams K.L."/>
            <person name="Batley J."/>
            <person name="Snowdon R.J."/>
            <person name="Tost J."/>
            <person name="Edwards D."/>
            <person name="Zhou Y."/>
            <person name="Hua W."/>
            <person name="Sharpe A.G."/>
            <person name="Paterson A.H."/>
            <person name="Guan C."/>
            <person name="Wincker P."/>
        </authorList>
    </citation>
    <scope>NUCLEOTIDE SEQUENCE [LARGE SCALE GENOMIC DNA]</scope>
    <source>
        <strain evidence="4">cv. Darmor-bzh</strain>
    </source>
</reference>
<dbReference type="SUPFAM" id="SSF81383">
    <property type="entry name" value="F-box domain"/>
    <property type="match status" value="1"/>
</dbReference>
<dbReference type="PaxDb" id="3708-A0A078JJF8"/>
<dbReference type="EMBL" id="HG994371">
    <property type="protein sequence ID" value="CAF1952164.1"/>
    <property type="molecule type" value="Genomic_DNA"/>
</dbReference>
<dbReference type="OMA" id="RISHIWL"/>